<evidence type="ECO:0000259" key="7">
    <source>
        <dbReference type="PROSITE" id="PS50109"/>
    </source>
</evidence>
<accession>A0A7X1KUU3</accession>
<keyword evidence="4" id="KW-0808">Transferase</keyword>
<keyword evidence="6" id="KW-0902">Two-component regulatory system</keyword>
<evidence type="ECO:0000256" key="6">
    <source>
        <dbReference type="ARBA" id="ARBA00023012"/>
    </source>
</evidence>
<dbReference type="InterPro" id="IPR003594">
    <property type="entry name" value="HATPase_dom"/>
</dbReference>
<dbReference type="CDD" id="cd00082">
    <property type="entry name" value="HisKA"/>
    <property type="match status" value="1"/>
</dbReference>
<evidence type="ECO:0000313" key="9">
    <source>
        <dbReference type="Proteomes" id="UP000546173"/>
    </source>
</evidence>
<dbReference type="SUPFAM" id="SSF55781">
    <property type="entry name" value="GAF domain-like"/>
    <property type="match status" value="1"/>
</dbReference>
<dbReference type="InterPro" id="IPR003018">
    <property type="entry name" value="GAF"/>
</dbReference>
<dbReference type="InterPro" id="IPR004358">
    <property type="entry name" value="Sig_transdc_His_kin-like_C"/>
</dbReference>
<dbReference type="Gene3D" id="3.30.565.10">
    <property type="entry name" value="Histidine kinase-like ATPase, C-terminal domain"/>
    <property type="match status" value="1"/>
</dbReference>
<dbReference type="Gene3D" id="1.10.287.130">
    <property type="match status" value="1"/>
</dbReference>
<dbReference type="InterPro" id="IPR003661">
    <property type="entry name" value="HisK_dim/P_dom"/>
</dbReference>
<evidence type="ECO:0000256" key="5">
    <source>
        <dbReference type="ARBA" id="ARBA00022777"/>
    </source>
</evidence>
<gene>
    <name evidence="8" type="ORF">H7993_17225</name>
</gene>
<evidence type="ECO:0000256" key="4">
    <source>
        <dbReference type="ARBA" id="ARBA00022679"/>
    </source>
</evidence>
<dbReference type="SMART" id="SM00065">
    <property type="entry name" value="GAF"/>
    <property type="match status" value="1"/>
</dbReference>
<evidence type="ECO:0000256" key="2">
    <source>
        <dbReference type="ARBA" id="ARBA00012438"/>
    </source>
</evidence>
<dbReference type="InterPro" id="IPR036890">
    <property type="entry name" value="HATPase_C_sf"/>
</dbReference>
<dbReference type="RefSeq" id="WP_185795124.1">
    <property type="nucleotide sequence ID" value="NZ_JACMYH010000005.1"/>
</dbReference>
<dbReference type="AlphaFoldDB" id="A0A7X1KUU3"/>
<keyword evidence="9" id="KW-1185">Reference proteome</keyword>
<evidence type="ECO:0000313" key="8">
    <source>
        <dbReference type="EMBL" id="MBC2680143.1"/>
    </source>
</evidence>
<dbReference type="EMBL" id="JACMYH010000005">
    <property type="protein sequence ID" value="MBC2680143.1"/>
    <property type="molecule type" value="Genomic_DNA"/>
</dbReference>
<dbReference type="GO" id="GO:0000155">
    <property type="term" value="F:phosphorelay sensor kinase activity"/>
    <property type="evidence" value="ECO:0007669"/>
    <property type="project" value="InterPro"/>
</dbReference>
<comment type="caution">
    <text evidence="8">The sequence shown here is derived from an EMBL/GenBank/DDBJ whole genome shotgun (WGS) entry which is preliminary data.</text>
</comment>
<sequence>MGTTAAADIATLARIDAVPAILQVICETTGMRFAAVARVTEDSWTTCAVLDSIGFGLGVGDELDVTTTLCHEIRVSQQTVIIDKVSEDEVYCNHHAPRIYKFESYISTPIFRADGSFFGTICALDPRPTCLKGSTIEPMMESFSRLLSLQMENEEQHQRTATALLEEREMADLRDQFIAVLGHDLRNPLFAINAGSELLQRRVTDERSLGIVKHIQTSARRASQLIEDVLDFARGRLGAGIVVDLQPDADLTRSLEHVVSELQRIHPDRVITMDVDDLQGVLCDKERIGQLLSNLVSNAIIHGAPDSEVRVCGRLSNQAFTLSVHNQGPAIAENVRSQLFKPFARPSVRSPRGGLGLGLYIAYQIALAHAGRLEVASSDEDGTQFSFHLPVNTDRD</sequence>
<dbReference type="PANTHER" id="PTHR43711:SF1">
    <property type="entry name" value="HISTIDINE KINASE 1"/>
    <property type="match status" value="1"/>
</dbReference>
<name>A0A7X1KUU3_9PSED</name>
<feature type="domain" description="Histidine kinase" evidence="7">
    <location>
        <begin position="180"/>
        <end position="393"/>
    </location>
</feature>
<dbReference type="SUPFAM" id="SSF55874">
    <property type="entry name" value="ATPase domain of HSP90 chaperone/DNA topoisomerase II/histidine kinase"/>
    <property type="match status" value="1"/>
</dbReference>
<dbReference type="InterPro" id="IPR029016">
    <property type="entry name" value="GAF-like_dom_sf"/>
</dbReference>
<dbReference type="Proteomes" id="UP000546173">
    <property type="component" value="Unassembled WGS sequence"/>
</dbReference>
<dbReference type="Pfam" id="PF00512">
    <property type="entry name" value="HisKA"/>
    <property type="match status" value="1"/>
</dbReference>
<dbReference type="Pfam" id="PF01590">
    <property type="entry name" value="GAF"/>
    <property type="match status" value="1"/>
</dbReference>
<dbReference type="InterPro" id="IPR005467">
    <property type="entry name" value="His_kinase_dom"/>
</dbReference>
<dbReference type="InterPro" id="IPR050736">
    <property type="entry name" value="Sensor_HK_Regulatory"/>
</dbReference>
<evidence type="ECO:0000256" key="1">
    <source>
        <dbReference type="ARBA" id="ARBA00000085"/>
    </source>
</evidence>
<proteinExistence type="predicted"/>
<dbReference type="PANTHER" id="PTHR43711">
    <property type="entry name" value="TWO-COMPONENT HISTIDINE KINASE"/>
    <property type="match status" value="1"/>
</dbReference>
<organism evidence="8 9">
    <name type="scientific">Pseudomonas baltica</name>
    <dbReference type="NCBI Taxonomy" id="2762576"/>
    <lineage>
        <taxon>Bacteria</taxon>
        <taxon>Pseudomonadati</taxon>
        <taxon>Pseudomonadota</taxon>
        <taxon>Gammaproteobacteria</taxon>
        <taxon>Pseudomonadales</taxon>
        <taxon>Pseudomonadaceae</taxon>
        <taxon>Pseudomonas</taxon>
    </lineage>
</organism>
<dbReference type="SMART" id="SM00388">
    <property type="entry name" value="HisKA"/>
    <property type="match status" value="1"/>
</dbReference>
<dbReference type="PRINTS" id="PR00344">
    <property type="entry name" value="BCTRLSENSOR"/>
</dbReference>
<dbReference type="PROSITE" id="PS50109">
    <property type="entry name" value="HIS_KIN"/>
    <property type="match status" value="1"/>
</dbReference>
<dbReference type="InterPro" id="IPR036097">
    <property type="entry name" value="HisK_dim/P_sf"/>
</dbReference>
<protein>
    <recommendedName>
        <fullName evidence="2">histidine kinase</fullName>
        <ecNumber evidence="2">2.7.13.3</ecNumber>
    </recommendedName>
</protein>
<keyword evidence="3" id="KW-0597">Phosphoprotein</keyword>
<dbReference type="Gene3D" id="3.30.450.40">
    <property type="match status" value="1"/>
</dbReference>
<keyword evidence="5 8" id="KW-0418">Kinase</keyword>
<dbReference type="EC" id="2.7.13.3" evidence="2"/>
<comment type="catalytic activity">
    <reaction evidence="1">
        <text>ATP + protein L-histidine = ADP + protein N-phospho-L-histidine.</text>
        <dbReference type="EC" id="2.7.13.3"/>
    </reaction>
</comment>
<reference evidence="8 9" key="1">
    <citation type="submission" date="2020-08" db="EMBL/GenBank/DDBJ databases">
        <title>Pseudomonas sp. nov.</title>
        <authorList>
            <person name="Gieschler S."/>
            <person name="Fiedler G."/>
            <person name="Brinks E."/>
            <person name="Boehnlein C."/>
            <person name="Franz C.M.A.P."/>
            <person name="Kabisch J."/>
        </authorList>
    </citation>
    <scope>NUCLEOTIDE SEQUENCE [LARGE SCALE GENOMIC DNA]</scope>
    <source>
        <strain evidence="8 9">MBT-2</strain>
    </source>
</reference>
<dbReference type="SUPFAM" id="SSF47384">
    <property type="entry name" value="Homodimeric domain of signal transducing histidine kinase"/>
    <property type="match status" value="1"/>
</dbReference>
<evidence type="ECO:0000256" key="3">
    <source>
        <dbReference type="ARBA" id="ARBA00022553"/>
    </source>
</evidence>
<dbReference type="Pfam" id="PF02518">
    <property type="entry name" value="HATPase_c"/>
    <property type="match status" value="1"/>
</dbReference>
<dbReference type="SMART" id="SM00387">
    <property type="entry name" value="HATPase_c"/>
    <property type="match status" value="1"/>
</dbReference>